<dbReference type="GO" id="GO:0006633">
    <property type="term" value="P:fatty acid biosynthetic process"/>
    <property type="evidence" value="ECO:0007669"/>
    <property type="project" value="TreeGrafter"/>
</dbReference>
<evidence type="ECO:0000256" key="7">
    <source>
        <dbReference type="PIRSR" id="PIRSR000446-1"/>
    </source>
</evidence>
<dbReference type="EC" id="2.3.1.39" evidence="1 6"/>
<evidence type="ECO:0000256" key="3">
    <source>
        <dbReference type="ARBA" id="ARBA00022679"/>
    </source>
</evidence>
<evidence type="ECO:0000313" key="10">
    <source>
        <dbReference type="Proteomes" id="UP000823821"/>
    </source>
</evidence>
<proteinExistence type="inferred from homology"/>
<comment type="similarity">
    <text evidence="6">Belongs to the fabD family.</text>
</comment>
<dbReference type="SMART" id="SM00827">
    <property type="entry name" value="PKS_AT"/>
    <property type="match status" value="1"/>
</dbReference>
<dbReference type="GO" id="GO:0005829">
    <property type="term" value="C:cytosol"/>
    <property type="evidence" value="ECO:0007669"/>
    <property type="project" value="TreeGrafter"/>
</dbReference>
<keyword evidence="4 6" id="KW-0012">Acyltransferase</keyword>
<evidence type="ECO:0000256" key="6">
    <source>
        <dbReference type="PIRNR" id="PIRNR000446"/>
    </source>
</evidence>
<dbReference type="InterPro" id="IPR024925">
    <property type="entry name" value="Malonyl_CoA-ACP_transAc"/>
</dbReference>
<dbReference type="GO" id="GO:0004314">
    <property type="term" value="F:[acyl-carrier-protein] S-malonyltransferase activity"/>
    <property type="evidence" value="ECO:0007669"/>
    <property type="project" value="UniProtKB-EC"/>
</dbReference>
<dbReference type="Gene3D" id="3.40.366.10">
    <property type="entry name" value="Malonyl-Coenzyme A Acyl Carrier Protein, domain 2"/>
    <property type="match status" value="1"/>
</dbReference>
<evidence type="ECO:0000313" key="9">
    <source>
        <dbReference type="EMBL" id="HJA78308.1"/>
    </source>
</evidence>
<protein>
    <recommendedName>
        <fullName evidence="2 6">Malonyl CoA-acyl carrier protein transacylase</fullName>
        <ecNumber evidence="1 6">2.3.1.39</ecNumber>
    </recommendedName>
</protein>
<dbReference type="InterPro" id="IPR001227">
    <property type="entry name" value="Ac_transferase_dom_sf"/>
</dbReference>
<feature type="active site" evidence="7">
    <location>
        <position position="91"/>
    </location>
</feature>
<reference evidence="9" key="1">
    <citation type="journal article" date="2021" name="PeerJ">
        <title>Extensive microbial diversity within the chicken gut microbiome revealed by metagenomics and culture.</title>
        <authorList>
            <person name="Gilroy R."/>
            <person name="Ravi A."/>
            <person name="Getino M."/>
            <person name="Pursley I."/>
            <person name="Horton D.L."/>
            <person name="Alikhan N.F."/>
            <person name="Baker D."/>
            <person name="Gharbi K."/>
            <person name="Hall N."/>
            <person name="Watson M."/>
            <person name="Adriaenssens E.M."/>
            <person name="Foster-Nyarko E."/>
            <person name="Jarju S."/>
            <person name="Secka A."/>
            <person name="Antonio M."/>
            <person name="Oren A."/>
            <person name="Chaudhuri R.R."/>
            <person name="La Ragione R."/>
            <person name="Hildebrand F."/>
            <person name="Pallen M.J."/>
        </authorList>
    </citation>
    <scope>NUCLEOTIDE SEQUENCE</scope>
    <source>
        <strain evidence="9">5032</strain>
    </source>
</reference>
<dbReference type="AlphaFoldDB" id="A0A9D2HME3"/>
<feature type="domain" description="Malonyl-CoA:ACP transacylase (MAT)" evidence="8">
    <location>
        <begin position="8"/>
        <end position="302"/>
    </location>
</feature>
<feature type="active site" evidence="7">
    <location>
        <position position="201"/>
    </location>
</feature>
<gene>
    <name evidence="9" type="ORF">H9784_01870</name>
</gene>
<dbReference type="PANTHER" id="PTHR42681">
    <property type="entry name" value="MALONYL-COA-ACYL CARRIER PROTEIN TRANSACYLASE, MITOCHONDRIAL"/>
    <property type="match status" value="1"/>
</dbReference>
<name>A0A9D2HME3_9BACT</name>
<keyword evidence="3 6" id="KW-0808">Transferase</keyword>
<dbReference type="PANTHER" id="PTHR42681:SF1">
    <property type="entry name" value="MALONYL-COA-ACYL CARRIER PROTEIN TRANSACYLASE, MITOCHONDRIAL"/>
    <property type="match status" value="1"/>
</dbReference>
<dbReference type="InterPro" id="IPR016035">
    <property type="entry name" value="Acyl_Trfase/lysoPLipase"/>
</dbReference>
<evidence type="ECO:0000259" key="8">
    <source>
        <dbReference type="SMART" id="SM00827"/>
    </source>
</evidence>
<comment type="caution">
    <text evidence="9">The sequence shown here is derived from an EMBL/GenBank/DDBJ whole genome shotgun (WGS) entry which is preliminary data.</text>
</comment>
<organism evidence="9 10">
    <name type="scientific">Candidatus Desulfovibrio intestinavium</name>
    <dbReference type="NCBI Taxonomy" id="2838534"/>
    <lineage>
        <taxon>Bacteria</taxon>
        <taxon>Pseudomonadati</taxon>
        <taxon>Thermodesulfobacteriota</taxon>
        <taxon>Desulfovibrionia</taxon>
        <taxon>Desulfovibrionales</taxon>
        <taxon>Desulfovibrionaceae</taxon>
        <taxon>Desulfovibrio</taxon>
    </lineage>
</organism>
<dbReference type="InterPro" id="IPR014043">
    <property type="entry name" value="Acyl_transferase_dom"/>
</dbReference>
<dbReference type="Proteomes" id="UP000823821">
    <property type="component" value="Unassembled WGS sequence"/>
</dbReference>
<dbReference type="Gene3D" id="3.30.70.250">
    <property type="entry name" value="Malonyl-CoA ACP transacylase, ACP-binding"/>
    <property type="match status" value="1"/>
</dbReference>
<accession>A0A9D2HME3</accession>
<dbReference type="Pfam" id="PF00698">
    <property type="entry name" value="Acyl_transf_1"/>
    <property type="match status" value="1"/>
</dbReference>
<dbReference type="EMBL" id="DWZD01000014">
    <property type="protein sequence ID" value="HJA78308.1"/>
    <property type="molecule type" value="Genomic_DNA"/>
</dbReference>
<evidence type="ECO:0000256" key="1">
    <source>
        <dbReference type="ARBA" id="ARBA00013258"/>
    </source>
</evidence>
<sequence length="316" mass="34544">MNNAIALLFPGQGAQEAGMGRDLAEADAEAMRLWKRAETISGLPLREIFWEGDEAAMSDTRALQPALTVVNLNLWRALAGRVHPVAAAGHSLGEFSALAAADVLDEESVLHLVSLRGRLMAEADPDGRGGMAAILKLTQEQVEAVVREAAEESDLPLIIANYNTPGQYVVSGDREAVALACQKVRPLKGRAVELRVSGAFHSPLMEKANRELEPLLRKAVWRRPRFAVYANVHGRGLTDGESLKESLLVQMVSSVRWIETVRQQYADGVRRWLELGPKAVLGKMVGQCLDNLDEAARAQLRVELINSPETLENFNA</sequence>
<evidence type="ECO:0000256" key="2">
    <source>
        <dbReference type="ARBA" id="ARBA00018953"/>
    </source>
</evidence>
<comment type="catalytic activity">
    <reaction evidence="5 6">
        <text>holo-[ACP] + malonyl-CoA = malonyl-[ACP] + CoA</text>
        <dbReference type="Rhea" id="RHEA:41792"/>
        <dbReference type="Rhea" id="RHEA-COMP:9623"/>
        <dbReference type="Rhea" id="RHEA-COMP:9685"/>
        <dbReference type="ChEBI" id="CHEBI:57287"/>
        <dbReference type="ChEBI" id="CHEBI:57384"/>
        <dbReference type="ChEBI" id="CHEBI:64479"/>
        <dbReference type="ChEBI" id="CHEBI:78449"/>
        <dbReference type="EC" id="2.3.1.39"/>
    </reaction>
</comment>
<dbReference type="PIRSF" id="PIRSF000446">
    <property type="entry name" value="Mct"/>
    <property type="match status" value="1"/>
</dbReference>
<dbReference type="SUPFAM" id="SSF52151">
    <property type="entry name" value="FabD/lysophospholipase-like"/>
    <property type="match status" value="1"/>
</dbReference>
<reference evidence="9" key="2">
    <citation type="submission" date="2021-04" db="EMBL/GenBank/DDBJ databases">
        <authorList>
            <person name="Gilroy R."/>
        </authorList>
    </citation>
    <scope>NUCLEOTIDE SEQUENCE</scope>
    <source>
        <strain evidence="9">5032</strain>
    </source>
</reference>
<dbReference type="InterPro" id="IPR016036">
    <property type="entry name" value="Malonyl_transacylase_ACP-bd"/>
</dbReference>
<dbReference type="SUPFAM" id="SSF55048">
    <property type="entry name" value="Probable ACP-binding domain of malonyl-CoA ACP transacylase"/>
    <property type="match status" value="1"/>
</dbReference>
<dbReference type="InterPro" id="IPR050858">
    <property type="entry name" value="Mal-CoA-ACP_Trans/PKS_FabD"/>
</dbReference>
<evidence type="ECO:0000256" key="4">
    <source>
        <dbReference type="ARBA" id="ARBA00023315"/>
    </source>
</evidence>
<evidence type="ECO:0000256" key="5">
    <source>
        <dbReference type="ARBA" id="ARBA00048462"/>
    </source>
</evidence>